<dbReference type="PANTHER" id="PTHR30606:SF10">
    <property type="entry name" value="PHOSPHATIDYLINOSITOL MANNOSIDE ACYLTRANSFERASE"/>
    <property type="match status" value="1"/>
</dbReference>
<sequence>MQLLVYVLTYPILRLVSFLPFPLLYLVSDFVFFLVYRVFGYRKKVVRDNLELVFPEKSTEELRTIERIFYGHMCDMFLEMVKTMSISVPEIQKRYSFTNIDELLQFEKNNQSVMLMLPHYASWEWVFSLNMEITARAFGIYQPINNKYFDRLVRSIRAKWGTTLITTKEIWDVADKNNKEGKLAIYGIISDQSPMIKKAHYWAPFMGITVPMHTGAEYLCKKFDLPVVYLKVEKVKRGYYQGTFTVLATKPNDHPDYELTDAYFREVERSIYESPEYYFWTHKRWKHRNNVPRKFRES</sequence>
<evidence type="ECO:0000256" key="3">
    <source>
        <dbReference type="ARBA" id="ARBA00022519"/>
    </source>
</evidence>
<proteinExistence type="predicted"/>
<dbReference type="GO" id="GO:0016746">
    <property type="term" value="F:acyltransferase activity"/>
    <property type="evidence" value="ECO:0007669"/>
    <property type="project" value="UniProtKB-KW"/>
</dbReference>
<keyword evidence="6 8" id="KW-0012">Acyltransferase</keyword>
<keyword evidence="5 7" id="KW-0472">Membrane</keyword>
<dbReference type="InterPro" id="IPR004960">
    <property type="entry name" value="LipA_acyltrans"/>
</dbReference>
<evidence type="ECO:0000256" key="5">
    <source>
        <dbReference type="ARBA" id="ARBA00023136"/>
    </source>
</evidence>
<name>A0AAE3MLK2_9FLAO</name>
<feature type="transmembrane region" description="Helical" evidence="7">
    <location>
        <begin position="12"/>
        <end position="39"/>
    </location>
</feature>
<keyword evidence="4" id="KW-0808">Transferase</keyword>
<evidence type="ECO:0000256" key="1">
    <source>
        <dbReference type="ARBA" id="ARBA00004533"/>
    </source>
</evidence>
<dbReference type="RefSeq" id="WP_266012504.1">
    <property type="nucleotide sequence ID" value="NZ_JAPFQP010000002.1"/>
</dbReference>
<organism evidence="8 9">
    <name type="scientific">Lentiprolixibacter aurantiacus</name>
    <dbReference type="NCBI Taxonomy" id="2993939"/>
    <lineage>
        <taxon>Bacteria</taxon>
        <taxon>Pseudomonadati</taxon>
        <taxon>Bacteroidota</taxon>
        <taxon>Flavobacteriia</taxon>
        <taxon>Flavobacteriales</taxon>
        <taxon>Flavobacteriaceae</taxon>
        <taxon>Lentiprolixibacter</taxon>
    </lineage>
</organism>
<dbReference type="CDD" id="cd07984">
    <property type="entry name" value="LPLAT_LABLAT-like"/>
    <property type="match status" value="1"/>
</dbReference>
<keyword evidence="2" id="KW-1003">Cell membrane</keyword>
<dbReference type="Pfam" id="PF03279">
    <property type="entry name" value="Lip_A_acyltrans"/>
    <property type="match status" value="1"/>
</dbReference>
<dbReference type="EMBL" id="JAPFQP010000002">
    <property type="protein sequence ID" value="MCX2719674.1"/>
    <property type="molecule type" value="Genomic_DNA"/>
</dbReference>
<keyword evidence="9" id="KW-1185">Reference proteome</keyword>
<dbReference type="PIRSF" id="PIRSF026649">
    <property type="entry name" value="MsbB"/>
    <property type="match status" value="1"/>
</dbReference>
<dbReference type="Proteomes" id="UP001207116">
    <property type="component" value="Unassembled WGS sequence"/>
</dbReference>
<keyword evidence="7" id="KW-0812">Transmembrane</keyword>
<gene>
    <name evidence="8" type="ORF">OO016_08670</name>
</gene>
<dbReference type="AlphaFoldDB" id="A0AAE3MLK2"/>
<comment type="subcellular location">
    <subcellularLocation>
        <location evidence="1">Cell inner membrane</location>
    </subcellularLocation>
</comment>
<evidence type="ECO:0000256" key="7">
    <source>
        <dbReference type="SAM" id="Phobius"/>
    </source>
</evidence>
<keyword evidence="7" id="KW-1133">Transmembrane helix</keyword>
<dbReference type="GO" id="GO:0005886">
    <property type="term" value="C:plasma membrane"/>
    <property type="evidence" value="ECO:0007669"/>
    <property type="project" value="UniProtKB-SubCell"/>
</dbReference>
<evidence type="ECO:0000256" key="2">
    <source>
        <dbReference type="ARBA" id="ARBA00022475"/>
    </source>
</evidence>
<dbReference type="PANTHER" id="PTHR30606">
    <property type="entry name" value="LIPID A BIOSYNTHESIS LAUROYL ACYLTRANSFERASE"/>
    <property type="match status" value="1"/>
</dbReference>
<evidence type="ECO:0000313" key="9">
    <source>
        <dbReference type="Proteomes" id="UP001207116"/>
    </source>
</evidence>
<accession>A0AAE3MLK2</accession>
<comment type="caution">
    <text evidence="8">The sequence shown here is derived from an EMBL/GenBank/DDBJ whole genome shotgun (WGS) entry which is preliminary data.</text>
</comment>
<evidence type="ECO:0000256" key="6">
    <source>
        <dbReference type="ARBA" id="ARBA00023315"/>
    </source>
</evidence>
<evidence type="ECO:0000256" key="4">
    <source>
        <dbReference type="ARBA" id="ARBA00022679"/>
    </source>
</evidence>
<protein>
    <submittedName>
        <fullName evidence="8">Lysophospholipid acyltransferase family protein</fullName>
    </submittedName>
</protein>
<evidence type="ECO:0000313" key="8">
    <source>
        <dbReference type="EMBL" id="MCX2719674.1"/>
    </source>
</evidence>
<keyword evidence="3" id="KW-0997">Cell inner membrane</keyword>
<reference evidence="8" key="1">
    <citation type="submission" date="2022-11" db="EMBL/GenBank/DDBJ databases">
        <title>The characterization of three novel Bacteroidetes species and genomic analysis of their roles in tidal elemental geochemical cycles.</title>
        <authorList>
            <person name="Ma K.-J."/>
        </authorList>
    </citation>
    <scope>NUCLEOTIDE SEQUENCE</scope>
    <source>
        <strain evidence="8">M415</strain>
    </source>
</reference>
<dbReference type="GO" id="GO:0009247">
    <property type="term" value="P:glycolipid biosynthetic process"/>
    <property type="evidence" value="ECO:0007669"/>
    <property type="project" value="UniProtKB-ARBA"/>
</dbReference>